<organism evidence="2">
    <name type="scientific">Cladocopium goreaui</name>
    <dbReference type="NCBI Taxonomy" id="2562237"/>
    <lineage>
        <taxon>Eukaryota</taxon>
        <taxon>Sar</taxon>
        <taxon>Alveolata</taxon>
        <taxon>Dinophyceae</taxon>
        <taxon>Suessiales</taxon>
        <taxon>Symbiodiniaceae</taxon>
        <taxon>Cladocopium</taxon>
    </lineage>
</organism>
<gene>
    <name evidence="2" type="ORF">C1SCF055_LOCUS6473</name>
</gene>
<feature type="region of interest" description="Disordered" evidence="1">
    <location>
        <begin position="91"/>
        <end position="218"/>
    </location>
</feature>
<evidence type="ECO:0000313" key="4">
    <source>
        <dbReference type="Proteomes" id="UP001152797"/>
    </source>
</evidence>
<accession>A0A9P1BSC3</accession>
<proteinExistence type="predicted"/>
<keyword evidence="4" id="KW-1185">Reference proteome</keyword>
<evidence type="ECO:0000313" key="3">
    <source>
        <dbReference type="EMBL" id="CAL1131795.1"/>
    </source>
</evidence>
<dbReference type="AlphaFoldDB" id="A0A9P1BSC3"/>
<protein>
    <submittedName>
        <fullName evidence="2">Uncharacterized protein</fullName>
    </submittedName>
</protein>
<dbReference type="EMBL" id="CAMXCT020000410">
    <property type="protein sequence ID" value="CAL1131795.1"/>
    <property type="molecule type" value="Genomic_DNA"/>
</dbReference>
<dbReference type="OrthoDB" id="10613496at2759"/>
<reference evidence="2" key="1">
    <citation type="submission" date="2022-10" db="EMBL/GenBank/DDBJ databases">
        <authorList>
            <person name="Chen Y."/>
            <person name="Dougan E. K."/>
            <person name="Chan C."/>
            <person name="Rhodes N."/>
            <person name="Thang M."/>
        </authorList>
    </citation>
    <scope>NUCLEOTIDE SEQUENCE</scope>
</reference>
<feature type="compositionally biased region" description="Basic and acidic residues" evidence="1">
    <location>
        <begin position="242"/>
        <end position="254"/>
    </location>
</feature>
<evidence type="ECO:0000313" key="2">
    <source>
        <dbReference type="EMBL" id="CAI3978420.1"/>
    </source>
</evidence>
<sequence length="254" mass="28799">MPASSHRSSECAKIAWRHKTGSVGDLLGQKAQAPTTKNFKRDNVRMIRSMSREVRRSRESEKASEPDFKLQKFANVASRLHDTPKRLQDLQASRMSTMSQATPTRLRSLSMPGFSPAKTSPPGQSPWARGPLRSCNQPIPRPPKGKKEAPQRTVEMAEIEEPKLAGSLRVDQENRPGARLIFSPPPREDSRSFEVEDEKRSEEEMPSQVPGWWPDDERLSSPFAFSDFECLPARRCRPSPPRGEKATPLERTWR</sequence>
<reference evidence="3" key="2">
    <citation type="submission" date="2024-04" db="EMBL/GenBank/DDBJ databases">
        <authorList>
            <person name="Chen Y."/>
            <person name="Shah S."/>
            <person name="Dougan E. K."/>
            <person name="Thang M."/>
            <person name="Chan C."/>
        </authorList>
    </citation>
    <scope>NUCLEOTIDE SEQUENCE [LARGE SCALE GENOMIC DNA]</scope>
</reference>
<feature type="compositionally biased region" description="Polar residues" evidence="1">
    <location>
        <begin position="91"/>
        <end position="107"/>
    </location>
</feature>
<dbReference type="EMBL" id="CAMXCT030000410">
    <property type="protein sequence ID" value="CAL4765732.1"/>
    <property type="molecule type" value="Genomic_DNA"/>
</dbReference>
<feature type="region of interest" description="Disordered" evidence="1">
    <location>
        <begin position="21"/>
        <end position="67"/>
    </location>
</feature>
<comment type="caution">
    <text evidence="2">The sequence shown here is derived from an EMBL/GenBank/DDBJ whole genome shotgun (WGS) entry which is preliminary data.</text>
</comment>
<evidence type="ECO:0000256" key="1">
    <source>
        <dbReference type="SAM" id="MobiDB-lite"/>
    </source>
</evidence>
<name>A0A9P1BSC3_9DINO</name>
<feature type="compositionally biased region" description="Basic and acidic residues" evidence="1">
    <location>
        <begin position="186"/>
        <end position="203"/>
    </location>
</feature>
<feature type="region of interest" description="Disordered" evidence="1">
    <location>
        <begin position="233"/>
        <end position="254"/>
    </location>
</feature>
<dbReference type="Proteomes" id="UP001152797">
    <property type="component" value="Unassembled WGS sequence"/>
</dbReference>
<dbReference type="EMBL" id="CAMXCT010000410">
    <property type="protein sequence ID" value="CAI3978420.1"/>
    <property type="molecule type" value="Genomic_DNA"/>
</dbReference>
<feature type="compositionally biased region" description="Basic and acidic residues" evidence="1">
    <location>
        <begin position="39"/>
        <end position="67"/>
    </location>
</feature>